<name>A0ABT1WJG6_9BURK</name>
<comment type="caution">
    <text evidence="2">The sequence shown here is derived from an EMBL/GenBank/DDBJ whole genome shotgun (WGS) entry which is preliminary data.</text>
</comment>
<dbReference type="Proteomes" id="UP001204142">
    <property type="component" value="Unassembled WGS sequence"/>
</dbReference>
<reference evidence="2 3" key="1">
    <citation type="submission" date="2022-07" db="EMBL/GenBank/DDBJ databases">
        <authorList>
            <person name="Xamxidin M."/>
            <person name="Wu M."/>
        </authorList>
    </citation>
    <scope>NUCLEOTIDE SEQUENCE [LARGE SCALE GENOMIC DNA]</scope>
    <source>
        <strain evidence="2 3">NBRC 111650</strain>
    </source>
</reference>
<proteinExistence type="predicted"/>
<feature type="transmembrane region" description="Helical" evidence="1">
    <location>
        <begin position="50"/>
        <end position="73"/>
    </location>
</feature>
<evidence type="ECO:0000313" key="2">
    <source>
        <dbReference type="EMBL" id="MCQ8897660.1"/>
    </source>
</evidence>
<keyword evidence="1" id="KW-0472">Membrane</keyword>
<dbReference type="InterPro" id="IPR021344">
    <property type="entry name" value="DUF2970"/>
</dbReference>
<gene>
    <name evidence="2" type="ORF">NQT62_14560</name>
</gene>
<dbReference type="Pfam" id="PF11174">
    <property type="entry name" value="DUF2970"/>
    <property type="match status" value="1"/>
</dbReference>
<dbReference type="RefSeq" id="WP_256765465.1">
    <property type="nucleotide sequence ID" value="NZ_JANIGO010000006.1"/>
</dbReference>
<evidence type="ECO:0000313" key="3">
    <source>
        <dbReference type="Proteomes" id="UP001204142"/>
    </source>
</evidence>
<evidence type="ECO:0000256" key="1">
    <source>
        <dbReference type="SAM" id="Phobius"/>
    </source>
</evidence>
<organism evidence="2 3">
    <name type="scientific">Limnobacter humi</name>
    <dbReference type="NCBI Taxonomy" id="1778671"/>
    <lineage>
        <taxon>Bacteria</taxon>
        <taxon>Pseudomonadati</taxon>
        <taxon>Pseudomonadota</taxon>
        <taxon>Betaproteobacteria</taxon>
        <taxon>Burkholderiales</taxon>
        <taxon>Burkholderiaceae</taxon>
        <taxon>Limnobacter</taxon>
    </lineage>
</organism>
<keyword evidence="3" id="KW-1185">Reference proteome</keyword>
<keyword evidence="1" id="KW-1133">Transmembrane helix</keyword>
<protein>
    <submittedName>
        <fullName evidence="2">DUF2970 domain-containing protein</fullName>
    </submittedName>
</protein>
<dbReference type="EMBL" id="JANIGO010000006">
    <property type="protein sequence ID" value="MCQ8897660.1"/>
    <property type="molecule type" value="Genomic_DNA"/>
</dbReference>
<sequence>MSDDIKQAASRKADKATFLQTLSAVLWSFFGVRKGKSHAEDMQKLNPVHVILVGIGAAAVFVIGLVMLVKWVVATA</sequence>
<accession>A0ABT1WJG6</accession>
<keyword evidence="1" id="KW-0812">Transmembrane</keyword>